<protein>
    <recommendedName>
        <fullName evidence="8">Moybdenum cofactor oxidoreductase dimerisation domain-containing protein</fullName>
    </recommendedName>
</protein>
<feature type="domain" description="Oxidoreductase molybdopterin-binding" evidence="5">
    <location>
        <begin position="2"/>
        <end position="52"/>
    </location>
</feature>
<dbReference type="GO" id="GO:0020037">
    <property type="term" value="F:heme binding"/>
    <property type="evidence" value="ECO:0007669"/>
    <property type="project" value="TreeGrafter"/>
</dbReference>
<dbReference type="PANTHER" id="PTHR19372:SF7">
    <property type="entry name" value="SULFITE OXIDASE, MITOCHONDRIAL"/>
    <property type="match status" value="1"/>
</dbReference>
<feature type="domain" description="Moybdenum cofactor oxidoreductase dimerisation" evidence="6">
    <location>
        <begin position="80"/>
        <end position="197"/>
    </location>
</feature>
<evidence type="ECO:0000313" key="7">
    <source>
        <dbReference type="EMBL" id="SVC59613.1"/>
    </source>
</evidence>
<gene>
    <name evidence="7" type="ORF">METZ01_LOCUS312467</name>
</gene>
<sequence length="199" mass="22148">MKPDSIVAFEMNGEPIPLTHGAPLRLVIPGWPGSASQKWLNRISIRDQVHDGTKMTGKSYRVPNQPVAPGAEVANSNMRIIEAMPIKSLITKPKTGHEFFHQETLVIRGHAWAGDRLVIKVEISIDFGSTWQRTRLKMPLNPGSWQDWSWALKVPGPGYYEVWARATDDQGAAQPLVVPGWNPRGYLNNSTHRIAVTAV</sequence>
<dbReference type="Pfam" id="PF00174">
    <property type="entry name" value="Oxidored_molyb"/>
    <property type="match status" value="1"/>
</dbReference>
<evidence type="ECO:0000256" key="1">
    <source>
        <dbReference type="ARBA" id="ARBA00001924"/>
    </source>
</evidence>
<keyword evidence="4" id="KW-0560">Oxidoreductase</keyword>
<evidence type="ECO:0000256" key="2">
    <source>
        <dbReference type="ARBA" id="ARBA00022505"/>
    </source>
</evidence>
<dbReference type="EMBL" id="UINC01099951">
    <property type="protein sequence ID" value="SVC59613.1"/>
    <property type="molecule type" value="Genomic_DNA"/>
</dbReference>
<organism evidence="7">
    <name type="scientific">marine metagenome</name>
    <dbReference type="NCBI Taxonomy" id="408172"/>
    <lineage>
        <taxon>unclassified sequences</taxon>
        <taxon>metagenomes</taxon>
        <taxon>ecological metagenomes</taxon>
    </lineage>
</organism>
<dbReference type="GO" id="GO:0006790">
    <property type="term" value="P:sulfur compound metabolic process"/>
    <property type="evidence" value="ECO:0007669"/>
    <property type="project" value="TreeGrafter"/>
</dbReference>
<keyword evidence="2" id="KW-0500">Molybdenum</keyword>
<dbReference type="InterPro" id="IPR014756">
    <property type="entry name" value="Ig_E-set"/>
</dbReference>
<dbReference type="PRINTS" id="PR00407">
    <property type="entry name" value="EUMOPTERIN"/>
</dbReference>
<dbReference type="SUPFAM" id="SSF81296">
    <property type="entry name" value="E set domains"/>
    <property type="match status" value="1"/>
</dbReference>
<evidence type="ECO:0000259" key="5">
    <source>
        <dbReference type="Pfam" id="PF00174"/>
    </source>
</evidence>
<dbReference type="SUPFAM" id="SSF56524">
    <property type="entry name" value="Oxidoreductase molybdopterin-binding domain"/>
    <property type="match status" value="1"/>
</dbReference>
<dbReference type="InterPro" id="IPR005066">
    <property type="entry name" value="MoCF_OxRdtse_dimer"/>
</dbReference>
<accession>A0A382NEH1</accession>
<evidence type="ECO:0000256" key="3">
    <source>
        <dbReference type="ARBA" id="ARBA00022723"/>
    </source>
</evidence>
<dbReference type="GO" id="GO:0043546">
    <property type="term" value="F:molybdopterin cofactor binding"/>
    <property type="evidence" value="ECO:0007669"/>
    <property type="project" value="TreeGrafter"/>
</dbReference>
<comment type="cofactor">
    <cofactor evidence="1">
        <name>Mo-molybdopterin</name>
        <dbReference type="ChEBI" id="CHEBI:71302"/>
    </cofactor>
</comment>
<dbReference type="AlphaFoldDB" id="A0A382NEH1"/>
<dbReference type="Gene3D" id="2.60.40.650">
    <property type="match status" value="1"/>
</dbReference>
<dbReference type="InterPro" id="IPR000572">
    <property type="entry name" value="OxRdtase_Mopterin-bd_dom"/>
</dbReference>
<dbReference type="GO" id="GO:0030151">
    <property type="term" value="F:molybdenum ion binding"/>
    <property type="evidence" value="ECO:0007669"/>
    <property type="project" value="InterPro"/>
</dbReference>
<dbReference type="PANTHER" id="PTHR19372">
    <property type="entry name" value="SULFITE REDUCTASE"/>
    <property type="match status" value="1"/>
</dbReference>
<keyword evidence="3" id="KW-0479">Metal-binding</keyword>
<name>A0A382NEH1_9ZZZZ</name>
<dbReference type="InterPro" id="IPR008335">
    <property type="entry name" value="Mopterin_OxRdtase_euk"/>
</dbReference>
<reference evidence="7" key="1">
    <citation type="submission" date="2018-05" db="EMBL/GenBank/DDBJ databases">
        <authorList>
            <person name="Lanie J.A."/>
            <person name="Ng W.-L."/>
            <person name="Kazmierczak K.M."/>
            <person name="Andrzejewski T.M."/>
            <person name="Davidsen T.M."/>
            <person name="Wayne K.J."/>
            <person name="Tettelin H."/>
            <person name="Glass J.I."/>
            <person name="Rusch D."/>
            <person name="Podicherti R."/>
            <person name="Tsui H.-C.T."/>
            <person name="Winkler M.E."/>
        </authorList>
    </citation>
    <scope>NUCLEOTIDE SEQUENCE</scope>
</reference>
<dbReference type="InterPro" id="IPR036374">
    <property type="entry name" value="OxRdtase_Mopterin-bd_sf"/>
</dbReference>
<dbReference type="GO" id="GO:0008482">
    <property type="term" value="F:sulfite oxidase activity"/>
    <property type="evidence" value="ECO:0007669"/>
    <property type="project" value="TreeGrafter"/>
</dbReference>
<dbReference type="Pfam" id="PF03404">
    <property type="entry name" value="Mo-co_dimer"/>
    <property type="match status" value="1"/>
</dbReference>
<evidence type="ECO:0000259" key="6">
    <source>
        <dbReference type="Pfam" id="PF03404"/>
    </source>
</evidence>
<evidence type="ECO:0000256" key="4">
    <source>
        <dbReference type="ARBA" id="ARBA00023002"/>
    </source>
</evidence>
<proteinExistence type="predicted"/>
<dbReference type="Gene3D" id="3.90.420.10">
    <property type="entry name" value="Oxidoreductase, molybdopterin-binding domain"/>
    <property type="match status" value="1"/>
</dbReference>
<evidence type="ECO:0008006" key="8">
    <source>
        <dbReference type="Google" id="ProtNLM"/>
    </source>
</evidence>